<dbReference type="EMBL" id="CAADFI010000102">
    <property type="protein sequence ID" value="VFJ96977.1"/>
    <property type="molecule type" value="Genomic_DNA"/>
</dbReference>
<dbReference type="InterPro" id="IPR053136">
    <property type="entry name" value="UTP_pyrophosphatase-like"/>
</dbReference>
<protein>
    <recommendedName>
        <fullName evidence="1">YgjP-like metallopeptidase domain-containing protein</fullName>
    </recommendedName>
</protein>
<name>A0A450UWT1_9GAMM</name>
<reference evidence="3" key="1">
    <citation type="submission" date="2019-02" db="EMBL/GenBank/DDBJ databases">
        <authorList>
            <person name="Gruber-Vodicka R. H."/>
            <person name="Seah K. B. B."/>
        </authorList>
    </citation>
    <scope>NUCLEOTIDE SEQUENCE</scope>
    <source>
        <strain evidence="4">BECK_SA2B12</strain>
        <strain evidence="2">BECK_SA2B15</strain>
        <strain evidence="3">BECK_SA2B20</strain>
    </source>
</reference>
<evidence type="ECO:0000313" key="4">
    <source>
        <dbReference type="EMBL" id="VFK02654.1"/>
    </source>
</evidence>
<evidence type="ECO:0000313" key="3">
    <source>
        <dbReference type="EMBL" id="VFJ96977.1"/>
    </source>
</evidence>
<accession>A0A450UWT1</accession>
<dbReference type="AlphaFoldDB" id="A0A450UWT1"/>
<dbReference type="InterPro" id="IPR002725">
    <property type="entry name" value="YgjP-like_metallopeptidase"/>
</dbReference>
<dbReference type="EMBL" id="CAADFJ010000098">
    <property type="protein sequence ID" value="VFK02654.1"/>
    <property type="molecule type" value="Genomic_DNA"/>
</dbReference>
<dbReference type="PANTHER" id="PTHR30399">
    <property type="entry name" value="UNCHARACTERIZED PROTEIN YGJP"/>
    <property type="match status" value="1"/>
</dbReference>
<feature type="domain" description="YgjP-like metallopeptidase" evidence="1">
    <location>
        <begin position="31"/>
        <end position="233"/>
    </location>
</feature>
<gene>
    <name evidence="2" type="ORF">BECKH772A_GA0070896_101003</name>
    <name evidence="3" type="ORF">BECKH772B_GA0070898_101023</name>
    <name evidence="4" type="ORF">BECKH772C_GA0070978_100983</name>
</gene>
<dbReference type="PANTHER" id="PTHR30399:SF1">
    <property type="entry name" value="UTP PYROPHOSPHATASE"/>
    <property type="match status" value="1"/>
</dbReference>
<proteinExistence type="predicted"/>
<dbReference type="EMBL" id="CAADFG010000100">
    <property type="protein sequence ID" value="VFJ96180.1"/>
    <property type="molecule type" value="Genomic_DNA"/>
</dbReference>
<dbReference type="Gene3D" id="3.30.2010.10">
    <property type="entry name" value="Metalloproteases ('zincins'), catalytic domain"/>
    <property type="match status" value="1"/>
</dbReference>
<evidence type="ECO:0000313" key="2">
    <source>
        <dbReference type="EMBL" id="VFJ96180.1"/>
    </source>
</evidence>
<evidence type="ECO:0000259" key="1">
    <source>
        <dbReference type="Pfam" id="PF01863"/>
    </source>
</evidence>
<dbReference type="CDD" id="cd07344">
    <property type="entry name" value="M48_yhfN_like"/>
    <property type="match status" value="1"/>
</dbReference>
<sequence>MANRNSQHEGWVFSDEGEQISYTLYRVACRKHVHLVVGYDGRLQVRAPSRFTQSEAERAIHGRSAWVMDGLRRIRALHAQRAPLQSGTRLPFLSETLSLQVAQGPTPFVVRERDILRVSIKITTEQDIRLSLERWYRCQANDYLPERLAVLATRVGARPSRVSIRAQKTRWGSCSGKGHISLNWRLMLLPMQLVDYVLIHELCHLHHLDHSPKFWALANRLIPDCQKRRAQLAGIREGSVL</sequence>
<organism evidence="3">
    <name type="scientific">Candidatus Kentrum eta</name>
    <dbReference type="NCBI Taxonomy" id="2126337"/>
    <lineage>
        <taxon>Bacteria</taxon>
        <taxon>Pseudomonadati</taxon>
        <taxon>Pseudomonadota</taxon>
        <taxon>Gammaproteobacteria</taxon>
        <taxon>Candidatus Kentrum</taxon>
    </lineage>
</organism>
<dbReference type="Pfam" id="PF01863">
    <property type="entry name" value="YgjP-like"/>
    <property type="match status" value="1"/>
</dbReference>